<reference evidence="5 6" key="2">
    <citation type="submission" date="2020-06" db="EMBL/GenBank/DDBJ databases">
        <title>Polyphasic characterization of a Rahnella strain isolated from tree sap.</title>
        <authorList>
            <person name="Kim I.S."/>
        </authorList>
    </citation>
    <scope>NUCLEOTIDE SEQUENCE [LARGE SCALE GENOMIC DNA]</scope>
    <source>
        <strain evidence="5 6">SAP-1</strain>
    </source>
</reference>
<dbReference type="EMBL" id="JAADJU010000012">
    <property type="protein sequence ID" value="NMP29080.1"/>
    <property type="molecule type" value="Genomic_DNA"/>
</dbReference>
<organism evidence="5 6">
    <name type="scientific">Rouxiella aceris</name>
    <dbReference type="NCBI Taxonomy" id="2703884"/>
    <lineage>
        <taxon>Bacteria</taxon>
        <taxon>Pseudomonadati</taxon>
        <taxon>Pseudomonadota</taxon>
        <taxon>Gammaproteobacteria</taxon>
        <taxon>Enterobacterales</taxon>
        <taxon>Yersiniaceae</taxon>
        <taxon>Rouxiella</taxon>
    </lineage>
</organism>
<dbReference type="GO" id="GO:1904680">
    <property type="term" value="F:peptide transmembrane transporter activity"/>
    <property type="evidence" value="ECO:0007669"/>
    <property type="project" value="TreeGrafter"/>
</dbReference>
<gene>
    <name evidence="5" type="ORF">GW590_19695</name>
</gene>
<dbReference type="PANTHER" id="PTHR30290:SF38">
    <property type="entry name" value="D,D-DIPEPTIDE-BINDING PERIPLASMIC PROTEIN DDPA-RELATED"/>
    <property type="match status" value="1"/>
</dbReference>
<dbReference type="GO" id="GO:0043190">
    <property type="term" value="C:ATP-binding cassette (ABC) transporter complex"/>
    <property type="evidence" value="ECO:0007669"/>
    <property type="project" value="InterPro"/>
</dbReference>
<feature type="domain" description="Solute-binding protein family 5" evidence="4">
    <location>
        <begin position="68"/>
        <end position="448"/>
    </location>
</feature>
<dbReference type="Gene3D" id="3.90.76.10">
    <property type="entry name" value="Dipeptide-binding Protein, Domain 1"/>
    <property type="match status" value="1"/>
</dbReference>
<evidence type="ECO:0000256" key="3">
    <source>
        <dbReference type="SAM" id="SignalP"/>
    </source>
</evidence>
<keyword evidence="2 3" id="KW-0732">Signal</keyword>
<comment type="caution">
    <text evidence="5">The sequence shown here is derived from an EMBL/GenBank/DDBJ whole genome shotgun (WGS) entry which is preliminary data.</text>
</comment>
<name>A0A848MPZ3_9GAMM</name>
<keyword evidence="6" id="KW-1185">Reference proteome</keyword>
<protein>
    <submittedName>
        <fullName evidence="5">ABC transporter substrate-binding protein</fullName>
    </submittedName>
</protein>
<dbReference type="FunFam" id="3.90.76.10:FF:000002">
    <property type="entry name" value="Dipeptide ABC transporter, substrate-binding protein"/>
    <property type="match status" value="1"/>
</dbReference>
<dbReference type="InterPro" id="IPR039424">
    <property type="entry name" value="SBP_5"/>
</dbReference>
<evidence type="ECO:0000259" key="4">
    <source>
        <dbReference type="Pfam" id="PF00496"/>
    </source>
</evidence>
<proteinExistence type="inferred from homology"/>
<evidence type="ECO:0000313" key="5">
    <source>
        <dbReference type="EMBL" id="NMP29080.1"/>
    </source>
</evidence>
<evidence type="ECO:0000313" key="6">
    <source>
        <dbReference type="Proteomes" id="UP000585363"/>
    </source>
</evidence>
<dbReference type="InterPro" id="IPR023765">
    <property type="entry name" value="SBP_5_CS"/>
</dbReference>
<sequence length="531" mass="59244">MKQKIAILTTGVLALAMAASASANTLVYCSEGSPDIFNPQLYTSGTNVDASAVPIYNRLVDFKTGTTELIPSLAESWDISADGKTYTFHLRKGVKFQSNKLFTPSRDFNADDVIFSFMRQKDKNNPYHQVSNGTYLNFDSLDMSNLIASIDRVDDNTVRFNLSRPEAPFIADLGWYFASILSAEYADAMLKAGTPQKVDTDPIGTGPFELVQYQKDTRILYAAFPQYWQGKSKIDRLVFSITPDAAVRMAKLEKNECQVMPFPNPADLDRLRANKDITLLSKSGLNTGFLSFNTQKKPLDNVKVRQALAMAINKASIIEAVFRGTGTAAKNLLPPAVWSADNGIEDYAYSPEKAKALLAEAGYTEGFDIDLWAMPVQRPYNPNARRMAEMIQADWAKIGVKAHIVSYEWAEYQTRIRNGEHQAALMGWTTANGDPDNFFGPLFTCKAAQGGSNSAKWCYPPFDQLINEARVTTDHAKRVTLYQQAQQMMHDQVPAVMIAHSTIFEPVRKEVSGYEIDPFGKHIFYQTELVK</sequence>
<dbReference type="GO" id="GO:0042938">
    <property type="term" value="P:dipeptide transport"/>
    <property type="evidence" value="ECO:0007669"/>
    <property type="project" value="TreeGrafter"/>
</dbReference>
<dbReference type="PROSITE" id="PS01040">
    <property type="entry name" value="SBP_BACTERIAL_5"/>
    <property type="match status" value="1"/>
</dbReference>
<dbReference type="GO" id="GO:0030288">
    <property type="term" value="C:outer membrane-bounded periplasmic space"/>
    <property type="evidence" value="ECO:0007669"/>
    <property type="project" value="TreeGrafter"/>
</dbReference>
<evidence type="ECO:0000256" key="2">
    <source>
        <dbReference type="ARBA" id="ARBA00022729"/>
    </source>
</evidence>
<dbReference type="PIRSF" id="PIRSF002741">
    <property type="entry name" value="MppA"/>
    <property type="match status" value="1"/>
</dbReference>
<dbReference type="FunFam" id="3.10.105.10:FF:000002">
    <property type="entry name" value="Dipeptide ABC transporter, substrate-binding protein"/>
    <property type="match status" value="1"/>
</dbReference>
<comment type="similarity">
    <text evidence="1">Belongs to the bacterial solute-binding protein 5 family.</text>
</comment>
<evidence type="ECO:0000256" key="1">
    <source>
        <dbReference type="ARBA" id="ARBA00005695"/>
    </source>
</evidence>
<feature type="chain" id="PRO_5032345906" evidence="3">
    <location>
        <begin position="24"/>
        <end position="531"/>
    </location>
</feature>
<dbReference type="PANTHER" id="PTHR30290">
    <property type="entry name" value="PERIPLASMIC BINDING COMPONENT OF ABC TRANSPORTER"/>
    <property type="match status" value="1"/>
</dbReference>
<dbReference type="Proteomes" id="UP000585363">
    <property type="component" value="Unassembled WGS sequence"/>
</dbReference>
<dbReference type="CDD" id="cd08493">
    <property type="entry name" value="PBP2_DppA_like"/>
    <property type="match status" value="1"/>
</dbReference>
<dbReference type="Gene3D" id="3.10.105.10">
    <property type="entry name" value="Dipeptide-binding Protein, Domain 3"/>
    <property type="match status" value="1"/>
</dbReference>
<accession>A0A848MPZ3</accession>
<reference evidence="5 6" key="1">
    <citation type="submission" date="2020-01" db="EMBL/GenBank/DDBJ databases">
        <authorList>
            <person name="Lee S.D."/>
        </authorList>
    </citation>
    <scope>NUCLEOTIDE SEQUENCE [LARGE SCALE GENOMIC DNA]</scope>
    <source>
        <strain evidence="5 6">SAP-1</strain>
    </source>
</reference>
<dbReference type="FunFam" id="3.40.190.10:FF:000036">
    <property type="entry name" value="Dipeptide ABC transporter, substrate-binding protein"/>
    <property type="match status" value="1"/>
</dbReference>
<dbReference type="InterPro" id="IPR030678">
    <property type="entry name" value="Peptide/Ni-bd"/>
</dbReference>
<feature type="signal peptide" evidence="3">
    <location>
        <begin position="1"/>
        <end position="23"/>
    </location>
</feature>
<dbReference type="InterPro" id="IPR000914">
    <property type="entry name" value="SBP_5_dom"/>
</dbReference>
<dbReference type="Gene3D" id="3.40.190.10">
    <property type="entry name" value="Periplasmic binding protein-like II"/>
    <property type="match status" value="1"/>
</dbReference>
<dbReference type="AlphaFoldDB" id="A0A848MPZ3"/>
<dbReference type="SUPFAM" id="SSF53850">
    <property type="entry name" value="Periplasmic binding protein-like II"/>
    <property type="match status" value="1"/>
</dbReference>
<dbReference type="Pfam" id="PF00496">
    <property type="entry name" value="SBP_bac_5"/>
    <property type="match status" value="1"/>
</dbReference>